<proteinExistence type="inferred from homology"/>
<feature type="compositionally biased region" description="Gly residues" evidence="5">
    <location>
        <begin position="162"/>
        <end position="184"/>
    </location>
</feature>
<keyword evidence="4" id="KW-0274">FAD</keyword>
<feature type="region of interest" description="Disordered" evidence="5">
    <location>
        <begin position="122"/>
        <end position="185"/>
    </location>
</feature>
<dbReference type="PANTHER" id="PTHR11552">
    <property type="entry name" value="GLUCOSE-METHANOL-CHOLINE GMC OXIDOREDUCTASE"/>
    <property type="match status" value="1"/>
</dbReference>
<evidence type="ECO:0000313" key="9">
    <source>
        <dbReference type="Proteomes" id="UP001165283"/>
    </source>
</evidence>
<dbReference type="RefSeq" id="WP_252444238.1">
    <property type="nucleotide sequence ID" value="NZ_JAGSOV010000065.1"/>
</dbReference>
<dbReference type="Pfam" id="PF05199">
    <property type="entry name" value="GMC_oxred_C"/>
    <property type="match status" value="1"/>
</dbReference>
<evidence type="ECO:0000256" key="2">
    <source>
        <dbReference type="ARBA" id="ARBA00010790"/>
    </source>
</evidence>
<reference evidence="8" key="1">
    <citation type="submission" date="2021-04" db="EMBL/GenBank/DDBJ databases">
        <title>Pseudonocardia sp. nov., isolated from sandy soil of mangrove forest.</title>
        <authorList>
            <person name="Zan Z."/>
            <person name="Huang R."/>
            <person name="Liu W."/>
        </authorList>
    </citation>
    <scope>NUCLEOTIDE SEQUENCE</scope>
    <source>
        <strain evidence="8">S2-4</strain>
    </source>
</reference>
<feature type="compositionally biased region" description="Basic and acidic residues" evidence="5">
    <location>
        <begin position="141"/>
        <end position="152"/>
    </location>
</feature>
<comment type="caution">
    <text evidence="8">The sequence shown here is derived from an EMBL/GenBank/DDBJ whole genome shotgun (WGS) entry which is preliminary data.</text>
</comment>
<dbReference type="Pfam" id="PF00732">
    <property type="entry name" value="GMC_oxred_N"/>
    <property type="match status" value="1"/>
</dbReference>
<dbReference type="InterPro" id="IPR012132">
    <property type="entry name" value="GMC_OxRdtase"/>
</dbReference>
<dbReference type="EMBL" id="JAGSOV010000065">
    <property type="protein sequence ID" value="MCO1659416.1"/>
    <property type="molecule type" value="Genomic_DNA"/>
</dbReference>
<dbReference type="InterPro" id="IPR036188">
    <property type="entry name" value="FAD/NAD-bd_sf"/>
</dbReference>
<evidence type="ECO:0000256" key="3">
    <source>
        <dbReference type="ARBA" id="ARBA00022630"/>
    </source>
</evidence>
<evidence type="ECO:0000259" key="6">
    <source>
        <dbReference type="Pfam" id="PF00732"/>
    </source>
</evidence>
<comment type="similarity">
    <text evidence="2">Belongs to the GMC oxidoreductase family.</text>
</comment>
<gene>
    <name evidence="8" type="ORF">KDL28_30525</name>
</gene>
<dbReference type="PIRSF" id="PIRSF000137">
    <property type="entry name" value="Alcohol_oxidase"/>
    <property type="match status" value="1"/>
</dbReference>
<dbReference type="Proteomes" id="UP001165283">
    <property type="component" value="Unassembled WGS sequence"/>
</dbReference>
<feature type="domain" description="Glucose-methanol-choline oxidoreductase N-terminal" evidence="6">
    <location>
        <begin position="7"/>
        <end position="334"/>
    </location>
</feature>
<evidence type="ECO:0000259" key="7">
    <source>
        <dbReference type="Pfam" id="PF05199"/>
    </source>
</evidence>
<accession>A0ABT1A8Q1</accession>
<dbReference type="InterPro" id="IPR007867">
    <property type="entry name" value="GMC_OxRtase_C"/>
</dbReference>
<sequence length="526" mass="54365">MDRRADYDTLVVGAGSAGCALAGRLPGRVLLLEAGPADVPPDLRDAASLAATRPGHPRNWAYTAELRPGQRAVVPRGRGLGGCGATNGANWVWATPADARDWAQPGWSWPDLVAAYRRAETDLDHPPAHPPTPPLLPAGRQESHHQDVRRPDGGFPDTGARGAAGRGGGGEWGRGGAGEWGHGDSGPVPVRRAGGALLHPATERFLRAAAALGFPAEPDKNAGGPPGAGLVPCNAVDGVRVDPATAYLRAAAGVTVRGDSPVARVLFDGDRARGVELLDGSTLEAGEVVLAAGAVGSAQLLQLSGIGPADALRAAGIRVRLDLPVGRDWSDHPAVYLPFVDADPPAHPHAPGSQVGLDLDCGADPAGDGEVLLFVRPFVAGGPLHLMCALQAPDSRGTIAPVSPDPRERPLIRYGYLRTEYDRRRLRHVIRTAAELLRAGLGARVAPGGDVLGTDRALDGWIAANLTTAVHLSGSAAMGRVLDPELRVLGHSGLRVVDTSVLPTVPRRGTAATAVAIGERAAQLMS</sequence>
<name>A0ABT1A8Q1_9PSEU</name>
<dbReference type="PANTHER" id="PTHR11552:SF147">
    <property type="entry name" value="CHOLINE DEHYDROGENASE, MITOCHONDRIAL"/>
    <property type="match status" value="1"/>
</dbReference>
<protein>
    <submittedName>
        <fullName evidence="8">GMC family oxidoreductase N-terminal domain-containing protein</fullName>
    </submittedName>
</protein>
<evidence type="ECO:0000313" key="8">
    <source>
        <dbReference type="EMBL" id="MCO1659416.1"/>
    </source>
</evidence>
<evidence type="ECO:0000256" key="1">
    <source>
        <dbReference type="ARBA" id="ARBA00001974"/>
    </source>
</evidence>
<dbReference type="SUPFAM" id="SSF51905">
    <property type="entry name" value="FAD/NAD(P)-binding domain"/>
    <property type="match status" value="1"/>
</dbReference>
<evidence type="ECO:0000256" key="5">
    <source>
        <dbReference type="SAM" id="MobiDB-lite"/>
    </source>
</evidence>
<dbReference type="InterPro" id="IPR000172">
    <property type="entry name" value="GMC_OxRdtase_N"/>
</dbReference>
<feature type="domain" description="Glucose-methanol-choline oxidoreductase C-terminal" evidence="7">
    <location>
        <begin position="393"/>
        <end position="518"/>
    </location>
</feature>
<keyword evidence="3" id="KW-0285">Flavoprotein</keyword>
<dbReference type="SUPFAM" id="SSF54373">
    <property type="entry name" value="FAD-linked reductases, C-terminal domain"/>
    <property type="match status" value="1"/>
</dbReference>
<keyword evidence="9" id="KW-1185">Reference proteome</keyword>
<evidence type="ECO:0000256" key="4">
    <source>
        <dbReference type="ARBA" id="ARBA00022827"/>
    </source>
</evidence>
<dbReference type="PROSITE" id="PS51257">
    <property type="entry name" value="PROKAR_LIPOPROTEIN"/>
    <property type="match status" value="1"/>
</dbReference>
<dbReference type="Gene3D" id="3.30.410.40">
    <property type="match status" value="1"/>
</dbReference>
<organism evidence="8 9">
    <name type="scientific">Pseudonocardia humida</name>
    <dbReference type="NCBI Taxonomy" id="2800819"/>
    <lineage>
        <taxon>Bacteria</taxon>
        <taxon>Bacillati</taxon>
        <taxon>Actinomycetota</taxon>
        <taxon>Actinomycetes</taxon>
        <taxon>Pseudonocardiales</taxon>
        <taxon>Pseudonocardiaceae</taxon>
        <taxon>Pseudonocardia</taxon>
    </lineage>
</organism>
<dbReference type="Gene3D" id="3.50.50.60">
    <property type="entry name" value="FAD/NAD(P)-binding domain"/>
    <property type="match status" value="1"/>
</dbReference>
<comment type="cofactor">
    <cofactor evidence="1">
        <name>FAD</name>
        <dbReference type="ChEBI" id="CHEBI:57692"/>
    </cofactor>
</comment>